<dbReference type="Pfam" id="PF07963">
    <property type="entry name" value="N_methyl"/>
    <property type="match status" value="1"/>
</dbReference>
<protein>
    <submittedName>
        <fullName evidence="3">Competence protein ComGF</fullName>
    </submittedName>
</protein>
<accession>A0A4Z0GSJ3</accession>
<organism evidence="3 4">
    <name type="scientific">Sporolactobacillus shoreae</name>
    <dbReference type="NCBI Taxonomy" id="1465501"/>
    <lineage>
        <taxon>Bacteria</taxon>
        <taxon>Bacillati</taxon>
        <taxon>Bacillota</taxon>
        <taxon>Bacilli</taxon>
        <taxon>Bacillales</taxon>
        <taxon>Sporolactobacillaceae</taxon>
        <taxon>Sporolactobacillus</taxon>
    </lineage>
</organism>
<dbReference type="InterPro" id="IPR016977">
    <property type="entry name" value="ComGF"/>
</dbReference>
<name>A0A4Z0GSJ3_9BACL</name>
<dbReference type="Proteomes" id="UP000298347">
    <property type="component" value="Unassembled WGS sequence"/>
</dbReference>
<proteinExistence type="predicted"/>
<keyword evidence="2" id="KW-0178">Competence</keyword>
<dbReference type="InterPro" id="IPR012902">
    <property type="entry name" value="N_methyl_site"/>
</dbReference>
<dbReference type="RefSeq" id="WP_135347637.1">
    <property type="nucleotide sequence ID" value="NZ_SRJD01000003.1"/>
</dbReference>
<sequence length="150" mass="17131">MNNQKGYSLISMMLALSIFTIALLLAASLFHIVAGRFKDDFSQDREINLFFAQTATELHLADGMNSSPDHKKLMLERTGGIVTFERSNPQRIIRTVGGQGYEIVLQHVKDIWFEKKGRFVSIQITDSNGREHFWADMLYKYKEGADESQP</sequence>
<evidence type="ECO:0000313" key="3">
    <source>
        <dbReference type="EMBL" id="TGA99615.1"/>
    </source>
</evidence>
<dbReference type="Pfam" id="PF15980">
    <property type="entry name" value="ComGF"/>
    <property type="match status" value="1"/>
</dbReference>
<evidence type="ECO:0000256" key="1">
    <source>
        <dbReference type="ARBA" id="ARBA00004241"/>
    </source>
</evidence>
<gene>
    <name evidence="3" type="ORF">E4665_04665</name>
</gene>
<reference evidence="3 4" key="1">
    <citation type="journal article" date="2015" name="Int. J. Syst. Evol. Microbiol.">
        <title>Sporolactobacillus shoreae sp. nov. and Sporolactobacillus spathodeae sp. nov., two spore-forming lactic acid bacteria isolated from tree barks in Thailand.</title>
        <authorList>
            <person name="Thamacharoensuk T."/>
            <person name="Kitahara M."/>
            <person name="Ohkuma M."/>
            <person name="Thongchul N."/>
            <person name="Tanasupawat S."/>
        </authorList>
    </citation>
    <scope>NUCLEOTIDE SEQUENCE [LARGE SCALE GENOMIC DNA]</scope>
    <source>
        <strain evidence="3 4">BK92</strain>
    </source>
</reference>
<evidence type="ECO:0000256" key="2">
    <source>
        <dbReference type="ARBA" id="ARBA00023287"/>
    </source>
</evidence>
<keyword evidence="4" id="KW-1185">Reference proteome</keyword>
<dbReference type="EMBL" id="SRJD01000003">
    <property type="protein sequence ID" value="TGA99615.1"/>
    <property type="molecule type" value="Genomic_DNA"/>
</dbReference>
<dbReference type="OrthoDB" id="2361316at2"/>
<comment type="subcellular location">
    <subcellularLocation>
        <location evidence="1">Cell surface</location>
    </subcellularLocation>
</comment>
<dbReference type="GO" id="GO:0030420">
    <property type="term" value="P:establishment of competence for transformation"/>
    <property type="evidence" value="ECO:0007669"/>
    <property type="project" value="UniProtKB-KW"/>
</dbReference>
<evidence type="ECO:0000313" key="4">
    <source>
        <dbReference type="Proteomes" id="UP000298347"/>
    </source>
</evidence>
<dbReference type="NCBIfam" id="NF041002">
    <property type="entry name" value="pilin_ComGF"/>
    <property type="match status" value="1"/>
</dbReference>
<comment type="caution">
    <text evidence="3">The sequence shown here is derived from an EMBL/GenBank/DDBJ whole genome shotgun (WGS) entry which is preliminary data.</text>
</comment>
<dbReference type="GO" id="GO:0009986">
    <property type="term" value="C:cell surface"/>
    <property type="evidence" value="ECO:0007669"/>
    <property type="project" value="UniProtKB-SubCell"/>
</dbReference>
<dbReference type="AlphaFoldDB" id="A0A4Z0GSJ3"/>